<accession>A0ABY4E5C5</accession>
<protein>
    <submittedName>
        <fullName evidence="2">Uncharacterized protein</fullName>
    </submittedName>
</protein>
<organism evidence="2 3">
    <name type="scientific">Vitreoscilla massiliensis</name>
    <dbReference type="NCBI Taxonomy" id="1689272"/>
    <lineage>
        <taxon>Bacteria</taxon>
        <taxon>Pseudomonadati</taxon>
        <taxon>Pseudomonadota</taxon>
        <taxon>Betaproteobacteria</taxon>
        <taxon>Neisseriales</taxon>
        <taxon>Neisseriaceae</taxon>
        <taxon>Vitreoscilla</taxon>
    </lineage>
</organism>
<evidence type="ECO:0000313" key="2">
    <source>
        <dbReference type="EMBL" id="UOO90969.1"/>
    </source>
</evidence>
<evidence type="ECO:0000313" key="3">
    <source>
        <dbReference type="Proteomes" id="UP000832011"/>
    </source>
</evidence>
<dbReference type="RefSeq" id="WP_058305255.1">
    <property type="nucleotide sequence ID" value="NZ_CABKVG010000006.1"/>
</dbReference>
<keyword evidence="3" id="KW-1185">Reference proteome</keyword>
<reference evidence="2 3" key="1">
    <citation type="journal article" date="2022" name="Res Sq">
        <title>Evolution of multicellular longitudinally dividing oral cavity symbionts (Neisseriaceae).</title>
        <authorList>
            <person name="Nyongesa S."/>
            <person name="Weber P."/>
            <person name="Bernet E."/>
            <person name="Pullido F."/>
            <person name="Nieckarz M."/>
            <person name="Delaby M."/>
            <person name="Nieves C."/>
            <person name="Viehboeck T."/>
            <person name="Krause N."/>
            <person name="Rivera-Millot A."/>
            <person name="Nakamura A."/>
            <person name="Vischer N."/>
            <person name="VanNieuwenhze M."/>
            <person name="Brun Y."/>
            <person name="Cava F."/>
            <person name="Bulgheresi S."/>
            <person name="Veyrier F."/>
        </authorList>
    </citation>
    <scope>NUCLEOTIDE SEQUENCE [LARGE SCALE GENOMIC DNA]</scope>
    <source>
        <strain evidence="2 3">SN4</strain>
    </source>
</reference>
<feature type="chain" id="PRO_5045542896" evidence="1">
    <location>
        <begin position="21"/>
        <end position="89"/>
    </location>
</feature>
<dbReference type="EMBL" id="CP091511">
    <property type="protein sequence ID" value="UOO90969.1"/>
    <property type="molecule type" value="Genomic_DNA"/>
</dbReference>
<dbReference type="Proteomes" id="UP000832011">
    <property type="component" value="Chromosome"/>
</dbReference>
<name>A0ABY4E5C5_9NEIS</name>
<proteinExistence type="predicted"/>
<sequence>MKKTIITTVLAALSISTAMAANIANFTNATEQQNPYAQSNAQVQSQAIATEQVNYGKVNGKVVNPLFKYTGETTASQVSVETSGVRVSH</sequence>
<feature type="signal peptide" evidence="1">
    <location>
        <begin position="1"/>
        <end position="20"/>
    </location>
</feature>
<evidence type="ECO:0000256" key="1">
    <source>
        <dbReference type="SAM" id="SignalP"/>
    </source>
</evidence>
<keyword evidence="1" id="KW-0732">Signal</keyword>
<gene>
    <name evidence="2" type="ORF">LVJ82_08405</name>
</gene>